<dbReference type="Gene3D" id="2.10.240.10">
    <property type="entry name" value="Dihydroorotate dehydrogenase, electron transfer subunit"/>
    <property type="match status" value="1"/>
</dbReference>
<evidence type="ECO:0000256" key="9">
    <source>
        <dbReference type="ARBA" id="ARBA00034078"/>
    </source>
</evidence>
<evidence type="ECO:0000313" key="14">
    <source>
        <dbReference type="Proteomes" id="UP000001933"/>
    </source>
</evidence>
<evidence type="ECO:0000256" key="8">
    <source>
        <dbReference type="ARBA" id="ARBA00023014"/>
    </source>
</evidence>
<dbReference type="Pfam" id="PF00970">
    <property type="entry name" value="FAD_binding_6"/>
    <property type="match status" value="1"/>
</dbReference>
<evidence type="ECO:0000259" key="12">
    <source>
        <dbReference type="PROSITE" id="PS51384"/>
    </source>
</evidence>
<dbReference type="GO" id="GO:0051537">
    <property type="term" value="F:2 iron, 2 sulfur cluster binding"/>
    <property type="evidence" value="ECO:0007669"/>
    <property type="project" value="UniProtKB-KW"/>
</dbReference>
<dbReference type="PIRSF" id="PIRSF006816">
    <property type="entry name" value="Cyc3_hyd_g"/>
    <property type="match status" value="1"/>
</dbReference>
<dbReference type="InterPro" id="IPR017927">
    <property type="entry name" value="FAD-bd_FR_type"/>
</dbReference>
<dbReference type="InterPro" id="IPR019480">
    <property type="entry name" value="Dihydroorotate_DH_Fe-S-bd"/>
</dbReference>
<organism evidence="13 14">
    <name type="scientific">Syntrophus aciditrophicus (strain SB)</name>
    <dbReference type="NCBI Taxonomy" id="56780"/>
    <lineage>
        <taxon>Bacteria</taxon>
        <taxon>Pseudomonadati</taxon>
        <taxon>Thermodesulfobacteriota</taxon>
        <taxon>Syntrophia</taxon>
        <taxon>Syntrophales</taxon>
        <taxon>Syntrophaceae</taxon>
        <taxon>Syntrophus</taxon>
    </lineage>
</organism>
<feature type="binding site" evidence="10">
    <location>
        <position position="268"/>
    </location>
    <ligand>
        <name>[2Fe-2S] cluster</name>
        <dbReference type="ChEBI" id="CHEBI:190135"/>
    </ligand>
</feature>
<dbReference type="InterPro" id="IPR012165">
    <property type="entry name" value="Cyt_c3_hydrogenase_gsu"/>
</dbReference>
<dbReference type="SUPFAM" id="SSF52343">
    <property type="entry name" value="Ferredoxin reductase-like, C-terminal NADP-linked domain"/>
    <property type="match status" value="1"/>
</dbReference>
<dbReference type="KEGG" id="sat:SYN_02220"/>
<dbReference type="HOGENOM" id="CLU_003827_1_1_7"/>
<dbReference type="Gene3D" id="3.40.50.80">
    <property type="entry name" value="Nucleotide-binding domain of ferredoxin-NADP reductase (FNR) module"/>
    <property type="match status" value="1"/>
</dbReference>
<reference evidence="13 14" key="1">
    <citation type="journal article" date="2007" name="Proc. Natl. Acad. Sci. U.S.A.">
        <title>The genome of Syntrophus aciditrophicus: life at the thermodynamic limit of microbial growth.</title>
        <authorList>
            <person name="McInerney M.J."/>
            <person name="Rohlin L."/>
            <person name="Mouttaki H."/>
            <person name="Kim U."/>
            <person name="Krupp R.S."/>
            <person name="Rios-Hernandez L."/>
            <person name="Sieber J."/>
            <person name="Struchtemeyer C.G."/>
            <person name="Bhattacharyya A."/>
            <person name="Campbell J.W."/>
            <person name="Gunsalus R.P."/>
        </authorList>
    </citation>
    <scope>NUCLEOTIDE SEQUENCE [LARGE SCALE GENOMIC DNA]</scope>
    <source>
        <strain evidence="13 14">SB</strain>
    </source>
</reference>
<dbReference type="GO" id="GO:0006221">
    <property type="term" value="P:pyrimidine nucleotide biosynthetic process"/>
    <property type="evidence" value="ECO:0007669"/>
    <property type="project" value="InterPro"/>
</dbReference>
<dbReference type="EMBL" id="CP000252">
    <property type="protein sequence ID" value="ABC76003.1"/>
    <property type="molecule type" value="Genomic_DNA"/>
</dbReference>
<keyword evidence="1" id="KW-0813">Transport</keyword>
<evidence type="ECO:0000313" key="13">
    <source>
        <dbReference type="EMBL" id="ABC76003.1"/>
    </source>
</evidence>
<dbReference type="GO" id="GO:0050660">
    <property type="term" value="F:flavin adenine dinucleotide binding"/>
    <property type="evidence" value="ECO:0007669"/>
    <property type="project" value="InterPro"/>
</dbReference>
<evidence type="ECO:0000256" key="6">
    <source>
        <dbReference type="ARBA" id="ARBA00022982"/>
    </source>
</evidence>
<dbReference type="PANTHER" id="PTHR43513">
    <property type="entry name" value="DIHYDROOROTATE DEHYDROGENASE B (NAD(+)), ELECTRON TRANSFER SUBUNIT"/>
    <property type="match status" value="1"/>
</dbReference>
<dbReference type="InterPro" id="IPR039261">
    <property type="entry name" value="FNR_nucleotide-bd"/>
</dbReference>
<feature type="binding site" evidence="10">
    <location>
        <position position="276"/>
    </location>
    <ligand>
        <name>[2Fe-2S] cluster</name>
        <dbReference type="ChEBI" id="CHEBI:190135"/>
    </ligand>
</feature>
<evidence type="ECO:0000256" key="11">
    <source>
        <dbReference type="SAM" id="MobiDB-lite"/>
    </source>
</evidence>
<evidence type="ECO:0000256" key="4">
    <source>
        <dbReference type="ARBA" id="ARBA00022723"/>
    </source>
</evidence>
<dbReference type="Gene3D" id="2.40.30.10">
    <property type="entry name" value="Translation factors"/>
    <property type="match status" value="1"/>
</dbReference>
<feature type="binding site" evidence="10">
    <location>
        <position position="273"/>
    </location>
    <ligand>
        <name>[2Fe-2S] cluster</name>
        <dbReference type="ChEBI" id="CHEBI:190135"/>
    </ligand>
</feature>
<feature type="binding site" evidence="10">
    <location>
        <position position="287"/>
    </location>
    <ligand>
        <name>[2Fe-2S] cluster</name>
        <dbReference type="ChEBI" id="CHEBI:190135"/>
    </ligand>
</feature>
<dbReference type="InParanoid" id="Q2LYD9"/>
<dbReference type="STRING" id="56780.SYN_02220"/>
<keyword evidence="8 10" id="KW-0411">Iron-sulfur</keyword>
<dbReference type="PANTHER" id="PTHR43513:SF1">
    <property type="entry name" value="ANAEROBIC SULFITE REDUCTASE SUBUNIT B"/>
    <property type="match status" value="1"/>
</dbReference>
<dbReference type="AlphaFoldDB" id="Q2LYD9"/>
<dbReference type="InterPro" id="IPR050353">
    <property type="entry name" value="PyrK_electron_transfer"/>
</dbReference>
<proteinExistence type="predicted"/>
<keyword evidence="6" id="KW-0249">Electron transport</keyword>
<dbReference type="CDD" id="cd06221">
    <property type="entry name" value="sulfite_reductase_like"/>
    <property type="match status" value="1"/>
</dbReference>
<dbReference type="PRINTS" id="PR00406">
    <property type="entry name" value="CYTB5RDTASE"/>
</dbReference>
<comment type="cofactor">
    <cofactor evidence="10">
        <name>[2Fe-2S] cluster</name>
        <dbReference type="ChEBI" id="CHEBI:190135"/>
    </cofactor>
    <text evidence="10">Binds 1 [2Fe-2S] cluster per subunit.</text>
</comment>
<keyword evidence="14" id="KW-1185">Reference proteome</keyword>
<keyword evidence="3 10" id="KW-0001">2Fe-2S</keyword>
<sequence length="304" mass="34168">MRPLHEDLHGPHQPQRNFKRPCKGKFMKEEIVNSNWKLRKGEIIAAKQMTSAEKWFDIKLDDGELDHEPGQFVQVELFGIGEVPISICSSPTKKGSFELCVRAAGRVTNEMHKLDVGNYVGIRGPFGRPFPVRVMAGNDLFFVAGGLGIAPLRSLINYVMDNRKDFGKVDILLGCRTPQDMLFGDEVAGWEKRLDVNFSCTVDRGGPDWTGNVGLITTLIPGVTIIPERTFSVVVGPPVMYKFVINELLKKDLPERQIILSLERHMKCGMGKCGHCQIDHPKNYYCCKDGPTFSYDEVKEAKKL</sequence>
<evidence type="ECO:0000256" key="2">
    <source>
        <dbReference type="ARBA" id="ARBA00022630"/>
    </source>
</evidence>
<feature type="compositionally biased region" description="Basic and acidic residues" evidence="11">
    <location>
        <begin position="1"/>
        <end position="10"/>
    </location>
</feature>
<dbReference type="InterPro" id="IPR008333">
    <property type="entry name" value="Cbr1-like_FAD-bd_dom"/>
</dbReference>
<protein>
    <submittedName>
        <fullName evidence="13">NAD/FAD binding domain, oxidoreductase</fullName>
    </submittedName>
</protein>
<feature type="domain" description="FAD-binding FR-type" evidence="12">
    <location>
        <begin position="36"/>
        <end position="132"/>
    </location>
</feature>
<dbReference type="InterPro" id="IPR017938">
    <property type="entry name" value="Riboflavin_synthase-like_b-brl"/>
</dbReference>
<accession>Q2LYD9</accession>
<dbReference type="GO" id="GO:0046872">
    <property type="term" value="F:metal ion binding"/>
    <property type="evidence" value="ECO:0007669"/>
    <property type="project" value="UniProtKB-KW"/>
</dbReference>
<dbReference type="InterPro" id="IPR001709">
    <property type="entry name" value="Flavoprot_Pyr_Nucl_cyt_Rdtase"/>
</dbReference>
<keyword evidence="2" id="KW-0285">Flavoprotein</keyword>
<dbReference type="PROSITE" id="PS51384">
    <property type="entry name" value="FAD_FR"/>
    <property type="match status" value="1"/>
</dbReference>
<keyword evidence="7 10" id="KW-0408">Iron</keyword>
<comment type="cofactor">
    <cofactor evidence="9">
        <name>[2Fe-2S] cluster</name>
        <dbReference type="ChEBI" id="CHEBI:190135"/>
    </cofactor>
</comment>
<keyword evidence="5" id="KW-0274">FAD</keyword>
<dbReference type="Pfam" id="PF10418">
    <property type="entry name" value="DHODB_Fe-S_bind"/>
    <property type="match status" value="1"/>
</dbReference>
<evidence type="ECO:0000256" key="3">
    <source>
        <dbReference type="ARBA" id="ARBA00022714"/>
    </source>
</evidence>
<evidence type="ECO:0000256" key="10">
    <source>
        <dbReference type="PIRSR" id="PIRSR006816-2"/>
    </source>
</evidence>
<feature type="region of interest" description="Disordered" evidence="11">
    <location>
        <begin position="1"/>
        <end position="20"/>
    </location>
</feature>
<dbReference type="SUPFAM" id="SSF63380">
    <property type="entry name" value="Riboflavin synthase domain-like"/>
    <property type="match status" value="1"/>
</dbReference>
<dbReference type="Proteomes" id="UP000001933">
    <property type="component" value="Chromosome"/>
</dbReference>
<evidence type="ECO:0000256" key="5">
    <source>
        <dbReference type="ARBA" id="ARBA00022827"/>
    </source>
</evidence>
<dbReference type="InterPro" id="IPR037117">
    <property type="entry name" value="Dihydroorotate_DH_ele_sf"/>
</dbReference>
<gene>
    <name evidence="13" type="ORF">SYN_02220</name>
</gene>
<name>Q2LYD9_SYNAS</name>
<dbReference type="InterPro" id="IPR001433">
    <property type="entry name" value="OxRdtase_FAD/NAD-bd"/>
</dbReference>
<evidence type="ECO:0000256" key="1">
    <source>
        <dbReference type="ARBA" id="ARBA00022448"/>
    </source>
</evidence>
<dbReference type="GO" id="GO:0016491">
    <property type="term" value="F:oxidoreductase activity"/>
    <property type="evidence" value="ECO:0007669"/>
    <property type="project" value="InterPro"/>
</dbReference>
<keyword evidence="4 10" id="KW-0479">Metal-binding</keyword>
<dbReference type="eggNOG" id="COG0543">
    <property type="taxonomic scope" value="Bacteria"/>
</dbReference>
<evidence type="ECO:0000256" key="7">
    <source>
        <dbReference type="ARBA" id="ARBA00023004"/>
    </source>
</evidence>
<dbReference type="Pfam" id="PF00175">
    <property type="entry name" value="NAD_binding_1"/>
    <property type="match status" value="1"/>
</dbReference>
<dbReference type="PRINTS" id="PR00371">
    <property type="entry name" value="FPNCR"/>
</dbReference>